<organism evidence="2 3">
    <name type="scientific">Lutibacter oceani</name>
    <dbReference type="NCBI Taxonomy" id="1853311"/>
    <lineage>
        <taxon>Bacteria</taxon>
        <taxon>Pseudomonadati</taxon>
        <taxon>Bacteroidota</taxon>
        <taxon>Flavobacteriia</taxon>
        <taxon>Flavobacteriales</taxon>
        <taxon>Flavobacteriaceae</taxon>
        <taxon>Lutibacter</taxon>
    </lineage>
</organism>
<dbReference type="EMBL" id="QTTQ01000009">
    <property type="protein sequence ID" value="REE82996.1"/>
    <property type="molecule type" value="Genomic_DNA"/>
</dbReference>
<proteinExistence type="predicted"/>
<sequence length="99" mass="11697">MITKTIQIQEITVDELADKVAEKLLSKIEVYLKEYATKNDETLLTRKEASSFLKIDQSTLWNWSKKGILVPLGIGNRVYYKKQEIINYLENHRLHPRYK</sequence>
<comment type="caution">
    <text evidence="2">The sequence shown here is derived from an EMBL/GenBank/DDBJ whole genome shotgun (WGS) entry which is preliminary data.</text>
</comment>
<reference evidence="2 3" key="1">
    <citation type="submission" date="2018-08" db="EMBL/GenBank/DDBJ databases">
        <title>Genomic Encyclopedia of Type Strains, Phase III (KMG-III): the genomes of soil and plant-associated and newly described type strains.</title>
        <authorList>
            <person name="Whitman W."/>
        </authorList>
    </citation>
    <scope>NUCLEOTIDE SEQUENCE [LARGE SCALE GENOMIC DNA]</scope>
    <source>
        <strain evidence="2 3">325-5</strain>
    </source>
</reference>
<dbReference type="InterPro" id="IPR009061">
    <property type="entry name" value="DNA-bd_dom_put_sf"/>
</dbReference>
<keyword evidence="3" id="KW-1185">Reference proteome</keyword>
<gene>
    <name evidence="2" type="ORF">BX611_0274</name>
</gene>
<dbReference type="RefSeq" id="WP_240324952.1">
    <property type="nucleotide sequence ID" value="NZ_QTTQ01000009.1"/>
</dbReference>
<dbReference type="Proteomes" id="UP000256429">
    <property type="component" value="Unassembled WGS sequence"/>
</dbReference>
<dbReference type="AlphaFoldDB" id="A0A3D9S0Y7"/>
<evidence type="ECO:0000259" key="1">
    <source>
        <dbReference type="Pfam" id="PF12728"/>
    </source>
</evidence>
<evidence type="ECO:0000313" key="3">
    <source>
        <dbReference type="Proteomes" id="UP000256429"/>
    </source>
</evidence>
<feature type="domain" description="Helix-turn-helix" evidence="1">
    <location>
        <begin position="43"/>
        <end position="93"/>
    </location>
</feature>
<accession>A0A3D9S0Y7</accession>
<evidence type="ECO:0000313" key="2">
    <source>
        <dbReference type="EMBL" id="REE82996.1"/>
    </source>
</evidence>
<dbReference type="SUPFAM" id="SSF46955">
    <property type="entry name" value="Putative DNA-binding domain"/>
    <property type="match status" value="1"/>
</dbReference>
<dbReference type="Pfam" id="PF12728">
    <property type="entry name" value="HTH_17"/>
    <property type="match status" value="1"/>
</dbReference>
<dbReference type="InterPro" id="IPR041657">
    <property type="entry name" value="HTH_17"/>
</dbReference>
<name>A0A3D9S0Y7_9FLAO</name>
<protein>
    <submittedName>
        <fullName evidence="2">Helix-turn-helix protein</fullName>
    </submittedName>
</protein>